<evidence type="ECO:0000256" key="1">
    <source>
        <dbReference type="ARBA" id="ARBA00022679"/>
    </source>
</evidence>
<dbReference type="GeneID" id="19017571"/>
<dbReference type="InterPro" id="IPR016181">
    <property type="entry name" value="Acyl_CoA_acyltransferase"/>
</dbReference>
<protein>
    <submittedName>
        <fullName evidence="4">Unnamed protein product</fullName>
    </submittedName>
</protein>
<dbReference type="InterPro" id="IPR000182">
    <property type="entry name" value="GNAT_dom"/>
</dbReference>
<feature type="domain" description="N-acetyltransferase" evidence="3">
    <location>
        <begin position="31"/>
        <end position="123"/>
    </location>
</feature>
<evidence type="ECO:0000256" key="2">
    <source>
        <dbReference type="ARBA" id="ARBA00023315"/>
    </source>
</evidence>
<dbReference type="Gene3D" id="3.40.630.30">
    <property type="match status" value="1"/>
</dbReference>
<dbReference type="SUPFAM" id="SSF55729">
    <property type="entry name" value="Acyl-CoA N-acyltransferases (Nat)"/>
    <property type="match status" value="1"/>
</dbReference>
<name>K8EB29_9CHLO</name>
<organism evidence="4 5">
    <name type="scientific">Bathycoccus prasinos</name>
    <dbReference type="NCBI Taxonomy" id="41875"/>
    <lineage>
        <taxon>Eukaryota</taxon>
        <taxon>Viridiplantae</taxon>
        <taxon>Chlorophyta</taxon>
        <taxon>Mamiellophyceae</taxon>
        <taxon>Mamiellales</taxon>
        <taxon>Bathycoccaceae</taxon>
        <taxon>Bathycoccus</taxon>
    </lineage>
</organism>
<reference evidence="4 5" key="1">
    <citation type="submission" date="2011-10" db="EMBL/GenBank/DDBJ databases">
        <authorList>
            <person name="Genoscope - CEA"/>
        </authorList>
    </citation>
    <scope>NUCLEOTIDE SEQUENCE [LARGE SCALE GENOMIC DNA]</scope>
    <source>
        <strain evidence="4 5">RCC 1105</strain>
    </source>
</reference>
<dbReference type="InterPro" id="IPR051556">
    <property type="entry name" value="N-term/lysine_N-AcTrnsfr"/>
</dbReference>
<evidence type="ECO:0000313" key="5">
    <source>
        <dbReference type="Proteomes" id="UP000198341"/>
    </source>
</evidence>
<sequence>MVTIKREPPNKSRPNLTRLVAFFPREEEEDKDEEVARCVVWRKKKTGKTLFVSSLEVSEKFRRRGIASKLLDEVERLVKESDALETVELTVNAWNANAIALYEKRGFKALEEAEGDVVKKMIELAKDPLKMVQKRMTMDVVKM</sequence>
<dbReference type="PANTHER" id="PTHR42919:SF8">
    <property type="entry name" value="N-ALPHA-ACETYLTRANSFERASE 50"/>
    <property type="match status" value="1"/>
</dbReference>
<dbReference type="Pfam" id="PF00583">
    <property type="entry name" value="Acetyltransf_1"/>
    <property type="match status" value="1"/>
</dbReference>
<proteinExistence type="predicted"/>
<evidence type="ECO:0000313" key="4">
    <source>
        <dbReference type="EMBL" id="CCO15117.1"/>
    </source>
</evidence>
<dbReference type="EMBL" id="FO082277">
    <property type="protein sequence ID" value="CCO15117.1"/>
    <property type="molecule type" value="Genomic_DNA"/>
</dbReference>
<dbReference type="Proteomes" id="UP000198341">
    <property type="component" value="Chromosome 2"/>
</dbReference>
<dbReference type="AlphaFoldDB" id="K8EB29"/>
<evidence type="ECO:0000259" key="3">
    <source>
        <dbReference type="PROSITE" id="PS51186"/>
    </source>
</evidence>
<dbReference type="RefSeq" id="XP_007514877.1">
    <property type="nucleotide sequence ID" value="XM_007514815.1"/>
</dbReference>
<gene>
    <name evidence="4" type="ORF">Bathy02g04580</name>
</gene>
<dbReference type="PROSITE" id="PS51186">
    <property type="entry name" value="GNAT"/>
    <property type="match status" value="1"/>
</dbReference>
<keyword evidence="1" id="KW-0808">Transferase</keyword>
<dbReference type="PANTHER" id="PTHR42919">
    <property type="entry name" value="N-ALPHA-ACETYLTRANSFERASE"/>
    <property type="match status" value="1"/>
</dbReference>
<dbReference type="OrthoDB" id="249099at2759"/>
<keyword evidence="5" id="KW-1185">Reference proteome</keyword>
<dbReference type="CDD" id="cd04301">
    <property type="entry name" value="NAT_SF"/>
    <property type="match status" value="1"/>
</dbReference>
<keyword evidence="2" id="KW-0012">Acyltransferase</keyword>
<dbReference type="KEGG" id="bpg:Bathy02g04580"/>
<accession>K8EB29</accession>
<dbReference type="GO" id="GO:0016747">
    <property type="term" value="F:acyltransferase activity, transferring groups other than amino-acyl groups"/>
    <property type="evidence" value="ECO:0007669"/>
    <property type="project" value="InterPro"/>
</dbReference>